<evidence type="ECO:0000256" key="1">
    <source>
        <dbReference type="SAM" id="MobiDB-lite"/>
    </source>
</evidence>
<feature type="compositionally biased region" description="Basic and acidic residues" evidence="1">
    <location>
        <begin position="388"/>
        <end position="397"/>
    </location>
</feature>
<comment type="caution">
    <text evidence="4">The sequence shown here is derived from an EMBL/GenBank/DDBJ whole genome shotgun (WGS) entry which is preliminary data.</text>
</comment>
<keyword evidence="2" id="KW-0732">Signal</keyword>
<feature type="region of interest" description="Disordered" evidence="1">
    <location>
        <begin position="761"/>
        <end position="811"/>
    </location>
</feature>
<dbReference type="InterPro" id="IPR005653">
    <property type="entry name" value="OstA-like_N"/>
</dbReference>
<proteinExistence type="predicted"/>
<reference evidence="4" key="2">
    <citation type="journal article" date="2021" name="PeerJ">
        <title>Extensive microbial diversity within the chicken gut microbiome revealed by metagenomics and culture.</title>
        <authorList>
            <person name="Gilroy R."/>
            <person name="Ravi A."/>
            <person name="Getino M."/>
            <person name="Pursley I."/>
            <person name="Horton D.L."/>
            <person name="Alikhan N.F."/>
            <person name="Baker D."/>
            <person name="Gharbi K."/>
            <person name="Hall N."/>
            <person name="Watson M."/>
            <person name="Adriaenssens E.M."/>
            <person name="Foster-Nyarko E."/>
            <person name="Jarju S."/>
            <person name="Secka A."/>
            <person name="Antonio M."/>
            <person name="Oren A."/>
            <person name="Chaudhuri R.R."/>
            <person name="La Ragione R."/>
            <person name="Hildebrand F."/>
            <person name="Pallen M.J."/>
        </authorList>
    </citation>
    <scope>NUCLEOTIDE SEQUENCE</scope>
    <source>
        <strain evidence="4">G3-8215</strain>
    </source>
</reference>
<protein>
    <recommendedName>
        <fullName evidence="3">Organic solvent tolerance-like N-terminal domain-containing protein</fullName>
    </recommendedName>
</protein>
<dbReference type="Pfam" id="PF13100">
    <property type="entry name" value="OstA_2"/>
    <property type="match status" value="1"/>
</dbReference>
<evidence type="ECO:0000313" key="4">
    <source>
        <dbReference type="EMBL" id="MBO8482650.1"/>
    </source>
</evidence>
<reference evidence="4" key="1">
    <citation type="submission" date="2020-10" db="EMBL/GenBank/DDBJ databases">
        <authorList>
            <person name="Gilroy R."/>
        </authorList>
    </citation>
    <scope>NUCLEOTIDE SEQUENCE</scope>
    <source>
        <strain evidence="4">G3-8215</strain>
    </source>
</reference>
<organism evidence="4 5">
    <name type="scientific">Candidatus Cryptobacteroides avicola</name>
    <dbReference type="NCBI Taxonomy" id="2840757"/>
    <lineage>
        <taxon>Bacteria</taxon>
        <taxon>Pseudomonadati</taxon>
        <taxon>Bacteroidota</taxon>
        <taxon>Bacteroidia</taxon>
        <taxon>Bacteroidales</taxon>
        <taxon>Candidatus Cryptobacteroides</taxon>
    </lineage>
</organism>
<feature type="region of interest" description="Disordered" evidence="1">
    <location>
        <begin position="848"/>
        <end position="875"/>
    </location>
</feature>
<evidence type="ECO:0000259" key="3">
    <source>
        <dbReference type="Pfam" id="PF13100"/>
    </source>
</evidence>
<accession>A0A940IHF5</accession>
<feature type="signal peptide" evidence="2">
    <location>
        <begin position="1"/>
        <end position="22"/>
    </location>
</feature>
<feature type="compositionally biased region" description="Basic and acidic residues" evidence="1">
    <location>
        <begin position="361"/>
        <end position="378"/>
    </location>
</feature>
<feature type="region of interest" description="Disordered" evidence="1">
    <location>
        <begin position="361"/>
        <end position="400"/>
    </location>
</feature>
<feature type="domain" description="Organic solvent tolerance-like N-terminal" evidence="3">
    <location>
        <begin position="43"/>
        <end position="185"/>
    </location>
</feature>
<dbReference type="Proteomes" id="UP000725002">
    <property type="component" value="Unassembled WGS sequence"/>
</dbReference>
<dbReference type="Gene3D" id="2.60.450.10">
    <property type="entry name" value="Lipopolysaccharide (LPS) transport protein A like domain"/>
    <property type="match status" value="1"/>
</dbReference>
<gene>
    <name evidence="4" type="ORF">IAB75_00800</name>
</gene>
<name>A0A940IHF5_9BACT</name>
<evidence type="ECO:0000313" key="5">
    <source>
        <dbReference type="Proteomes" id="UP000725002"/>
    </source>
</evidence>
<feature type="chain" id="PRO_5037497552" description="Organic solvent tolerance-like N-terminal domain-containing protein" evidence="2">
    <location>
        <begin position="23"/>
        <end position="875"/>
    </location>
</feature>
<sequence>MGLLRRLSLCLPVLLLSFTAYAQTQEKEEPEDSIVVLISSKKAQLLEINGQSLRKVTGPATFLHNNTYLLCDTALWNVDTKIIDAIGNVKIIQEETELQSEKMVYYIDRDLAEFRGNVVQLRDKDNNILRTRNLDYNTKDSIAVFRGGGSMKDKDGQIIESQTGKYESKIKLFTFTEDVNMFTDSIFVKTSRLKYESDRNLATFGYGTDAWKDENMLSANAGWYDRGREVFFFNNNVHVMSDVQEGWSDSLYFYRNTMNVDMLGDAQVTDTSRNVSGLAGHISYVDSLARVTMTRTPAVVAEIEDQESGRDTVFFGADTLIYYTVRMCDVDSMAVVDAAARLSSMDVDPVSEFRKKAAAEAAKAAEEAAKNDPNRRPDTPPGKTGTKQKPDKAKEADMANADSLSAAADSLSVGLDSLSAGLDSLSAGADSLALADSAVTPPVEPDTTKIGFVKALNNVKIYRRNMQIVCDSLEYCDLDSIARLFKQPVIWNEVTQQYVADSVYALVRGSRMEKVSLMSNAFVHNQQDSVHYDQIRSTEMMAYFDADSQLSRFDALGGASALFYLEENDVLATANKKDTKMLSAVFKDGTIHKIYYFDTVKSDAYPVAQMTQEEQVLKGFNWQPNLRPEDRFAITSQELRSPQRTYYSSRPRARFVQTGLYFPGYIDEIYTQIEERDSLARVRERQRQILEQDRERHERFVKDSIAIARLDSIAVADSIALSDSLAFVADSLERADSISMADSIRQQEIADSLASVVPTKEQLKEQARKEREEKKAARIAEREKRWADKDQKDADKEKAKEEKKKAKERERKLKLILAAQEEARADSMKLEIYKEKYLLKAEKLKAMEEKKAARKKNRPQAPPEQGEAVVLPEKR</sequence>
<dbReference type="AlphaFoldDB" id="A0A940IHF5"/>
<evidence type="ECO:0000256" key="2">
    <source>
        <dbReference type="SAM" id="SignalP"/>
    </source>
</evidence>
<dbReference type="EMBL" id="JADILV010000006">
    <property type="protein sequence ID" value="MBO8482650.1"/>
    <property type="molecule type" value="Genomic_DNA"/>
</dbReference>